<dbReference type="KEGG" id="slt:Slit_1887"/>
<evidence type="ECO:0000313" key="1">
    <source>
        <dbReference type="EMBL" id="ADE12116.1"/>
    </source>
</evidence>
<dbReference type="InterPro" id="IPR023296">
    <property type="entry name" value="Glyco_hydro_beta-prop_sf"/>
</dbReference>
<dbReference type="SUPFAM" id="SSF75005">
    <property type="entry name" value="Arabinanase/levansucrase/invertase"/>
    <property type="match status" value="2"/>
</dbReference>
<proteinExistence type="predicted"/>
<dbReference type="Proteomes" id="UP000001625">
    <property type="component" value="Chromosome"/>
</dbReference>
<name>D5CT30_SIDLE</name>
<sequence>MASQFLKIAEVFAITLTLCSILAGCGGGASDPQQQFRAFSQVSAPQITKGALFGNIMGESTPVVFNGEVLYVTSAVGLRAKIYRQTDKTLLADIPSGMEFQSAIVNNGTLYIFGSKAGRSQLGMISTTDLVNWTTNQTVYTAPAGITVYNSSVASDPTGFVMAYEICETAEICFNARFQHSTDLISWAPIGGQYERNYYTACPTIRYVGGYYYMFFLSDQLNGNTLVFSTTISRSVDLVNWQFSPITVLSPNDDVASNNASDMDLVEFNGRVMMIYENGSQIGLPVANSGLREASYNGTLAQFVALFFK</sequence>
<accession>D5CT30</accession>
<organism evidence="1 2">
    <name type="scientific">Sideroxydans lithotrophicus (strain ES-1)</name>
    <dbReference type="NCBI Taxonomy" id="580332"/>
    <lineage>
        <taxon>Bacteria</taxon>
        <taxon>Pseudomonadati</taxon>
        <taxon>Pseudomonadota</taxon>
        <taxon>Betaproteobacteria</taxon>
        <taxon>Nitrosomonadales</taxon>
        <taxon>Gallionellaceae</taxon>
        <taxon>Sideroxydans</taxon>
    </lineage>
</organism>
<dbReference type="RefSeq" id="WP_013030014.1">
    <property type="nucleotide sequence ID" value="NC_013959.1"/>
</dbReference>
<protein>
    <submittedName>
        <fullName evidence="1">Uncharacterized protein</fullName>
    </submittedName>
</protein>
<dbReference type="PROSITE" id="PS51257">
    <property type="entry name" value="PROKAR_LIPOPROTEIN"/>
    <property type="match status" value="1"/>
</dbReference>
<keyword evidence="2" id="KW-1185">Reference proteome</keyword>
<evidence type="ECO:0000313" key="2">
    <source>
        <dbReference type="Proteomes" id="UP000001625"/>
    </source>
</evidence>
<reference evidence="1 2" key="1">
    <citation type="submission" date="2010-03" db="EMBL/GenBank/DDBJ databases">
        <title>Complete sequence of Sideroxydans lithotrophicus ES-1.</title>
        <authorList>
            <consortium name="US DOE Joint Genome Institute"/>
            <person name="Lucas S."/>
            <person name="Copeland A."/>
            <person name="Lapidus A."/>
            <person name="Cheng J.-F."/>
            <person name="Bruce D."/>
            <person name="Goodwin L."/>
            <person name="Pitluck S."/>
            <person name="Munk A.C."/>
            <person name="Detter J.C."/>
            <person name="Han C."/>
            <person name="Tapia R."/>
            <person name="Larimer F."/>
            <person name="Land M."/>
            <person name="Hauser L."/>
            <person name="Kyrpides N."/>
            <person name="Ivanova N."/>
            <person name="Emerson D."/>
            <person name="Woyke T."/>
        </authorList>
    </citation>
    <scope>NUCLEOTIDE SEQUENCE [LARGE SCALE GENOMIC DNA]</scope>
    <source>
        <strain evidence="1 2">ES-1</strain>
    </source>
</reference>
<dbReference type="EMBL" id="CP001965">
    <property type="protein sequence ID" value="ADE12116.1"/>
    <property type="molecule type" value="Genomic_DNA"/>
</dbReference>
<dbReference type="Gene3D" id="2.115.10.20">
    <property type="entry name" value="Glycosyl hydrolase domain, family 43"/>
    <property type="match status" value="2"/>
</dbReference>
<dbReference type="OrthoDB" id="9182113at2"/>
<dbReference type="AlphaFoldDB" id="D5CT30"/>
<gene>
    <name evidence="1" type="ordered locus">Slit_1887</name>
</gene>
<dbReference type="HOGENOM" id="CLU_899862_0_0_4"/>
<dbReference type="eggNOG" id="COG3669">
    <property type="taxonomic scope" value="Bacteria"/>
</dbReference>